<sequence length="181" mass="20064">MRQSPIPGAHGRVRPLTLHGDPVLHTPCAEVTDFGPELARLVEDLFASMYAARGVGLAANQIGESLRVFVYDCPDDEDVRHLGHVVNPRLVETDGVVIRGPEGCLSLPGLEAGTERYDHAVVEGFTVTGEPVTVHGTGFFARCLQHECDHVEGRVYADHLSGWRHRRLMRQVARASWRRVR</sequence>
<feature type="binding site" evidence="6">
    <location>
        <position position="150"/>
    </location>
    <ligand>
        <name>Fe cation</name>
        <dbReference type="ChEBI" id="CHEBI:24875"/>
    </ligand>
</feature>
<dbReference type="GO" id="GO:0046872">
    <property type="term" value="F:metal ion binding"/>
    <property type="evidence" value="ECO:0007669"/>
    <property type="project" value="UniProtKB-KW"/>
</dbReference>
<keyword evidence="8" id="KW-1185">Reference proteome</keyword>
<dbReference type="PIRSF" id="PIRSF004749">
    <property type="entry name" value="Pep_def"/>
    <property type="match status" value="1"/>
</dbReference>
<comment type="caution">
    <text evidence="7">The sequence shown here is derived from an EMBL/GenBank/DDBJ whole genome shotgun (WGS) entry which is preliminary data.</text>
</comment>
<proteinExistence type="inferred from homology"/>
<dbReference type="CDD" id="cd00487">
    <property type="entry name" value="Pep_deformylase"/>
    <property type="match status" value="1"/>
</dbReference>
<feature type="binding site" evidence="6">
    <location>
        <position position="104"/>
    </location>
    <ligand>
        <name>Fe cation</name>
        <dbReference type="ChEBI" id="CHEBI:24875"/>
    </ligand>
</feature>
<evidence type="ECO:0000256" key="4">
    <source>
        <dbReference type="ARBA" id="ARBA00022917"/>
    </source>
</evidence>
<reference evidence="7 8" key="1">
    <citation type="submission" date="2021-04" db="EMBL/GenBank/DDBJ databases">
        <title>Characterization of the biosynthetic gene cluster of new lipopeptides with antitumor activity in the genome of the marine Streptomyces PHM034.</title>
        <authorList>
            <person name="Ceniceros A."/>
            <person name="Canedo L."/>
            <person name="Mendez C."/>
            <person name="Olano C."/>
            <person name="Schleissner C."/>
            <person name="Cuevas C."/>
            <person name="De La Calle F."/>
            <person name="Salas J.A."/>
        </authorList>
    </citation>
    <scope>NUCLEOTIDE SEQUENCE [LARGE SCALE GENOMIC DNA]</scope>
    <source>
        <strain evidence="7 8">PHM034</strain>
    </source>
</reference>
<accession>A0A941J5T5</accession>
<gene>
    <name evidence="6 7" type="primary">def</name>
    <name evidence="7" type="ORF">KEF29_16020</name>
</gene>
<dbReference type="NCBIfam" id="TIGR00079">
    <property type="entry name" value="pept_deformyl"/>
    <property type="match status" value="1"/>
</dbReference>
<comment type="catalytic activity">
    <reaction evidence="6">
        <text>N-terminal N-formyl-L-methionyl-[peptide] + H2O = N-terminal L-methionyl-[peptide] + formate</text>
        <dbReference type="Rhea" id="RHEA:24420"/>
        <dbReference type="Rhea" id="RHEA-COMP:10639"/>
        <dbReference type="Rhea" id="RHEA-COMP:10640"/>
        <dbReference type="ChEBI" id="CHEBI:15377"/>
        <dbReference type="ChEBI" id="CHEBI:15740"/>
        <dbReference type="ChEBI" id="CHEBI:49298"/>
        <dbReference type="ChEBI" id="CHEBI:64731"/>
        <dbReference type="EC" id="3.5.1.88"/>
    </reaction>
</comment>
<dbReference type="Pfam" id="PF01327">
    <property type="entry name" value="Pep_deformylase"/>
    <property type="match status" value="1"/>
</dbReference>
<keyword evidence="4 6" id="KW-0648">Protein biosynthesis</keyword>
<feature type="active site" evidence="6">
    <location>
        <position position="147"/>
    </location>
</feature>
<keyword evidence="5 6" id="KW-0408">Iron</keyword>
<feature type="binding site" evidence="6">
    <location>
        <position position="146"/>
    </location>
    <ligand>
        <name>Fe cation</name>
        <dbReference type="ChEBI" id="CHEBI:24875"/>
    </ligand>
</feature>
<dbReference type="EC" id="3.5.1.88" evidence="6"/>
<dbReference type="GO" id="GO:0042586">
    <property type="term" value="F:peptide deformylase activity"/>
    <property type="evidence" value="ECO:0007669"/>
    <property type="project" value="UniProtKB-UniRule"/>
</dbReference>
<evidence type="ECO:0000313" key="7">
    <source>
        <dbReference type="EMBL" id="MBR8640319.1"/>
    </source>
</evidence>
<evidence type="ECO:0000313" key="8">
    <source>
        <dbReference type="Proteomes" id="UP000682308"/>
    </source>
</evidence>
<dbReference type="GO" id="GO:0006412">
    <property type="term" value="P:translation"/>
    <property type="evidence" value="ECO:0007669"/>
    <property type="project" value="UniProtKB-UniRule"/>
</dbReference>
<dbReference type="NCBIfam" id="NF001159">
    <property type="entry name" value="PRK00150.1-3"/>
    <property type="match status" value="1"/>
</dbReference>
<evidence type="ECO:0000256" key="3">
    <source>
        <dbReference type="ARBA" id="ARBA00022801"/>
    </source>
</evidence>
<dbReference type="FunFam" id="3.90.45.10:FF:000004">
    <property type="entry name" value="Peptide deformylase"/>
    <property type="match status" value="1"/>
</dbReference>
<evidence type="ECO:0000256" key="5">
    <source>
        <dbReference type="ARBA" id="ARBA00023004"/>
    </source>
</evidence>
<dbReference type="HAMAP" id="MF_00163">
    <property type="entry name" value="Pep_deformylase"/>
    <property type="match status" value="1"/>
</dbReference>
<evidence type="ECO:0000256" key="2">
    <source>
        <dbReference type="ARBA" id="ARBA00022723"/>
    </source>
</evidence>
<comment type="function">
    <text evidence="6">Removes the formyl group from the N-terminal Met of newly synthesized proteins. Requires at least a dipeptide for an efficient rate of reaction. N-terminal L-methionine is a prerequisite for activity but the enzyme has broad specificity at other positions.</text>
</comment>
<dbReference type="PRINTS" id="PR01576">
    <property type="entry name" value="PDEFORMYLASE"/>
</dbReference>
<dbReference type="InterPro" id="IPR036821">
    <property type="entry name" value="Peptide_deformylase_sf"/>
</dbReference>
<comment type="cofactor">
    <cofactor evidence="6">
        <name>Fe(2+)</name>
        <dbReference type="ChEBI" id="CHEBI:29033"/>
    </cofactor>
    <text evidence="6">Binds 1 Fe(2+) ion.</text>
</comment>
<keyword evidence="3 6" id="KW-0378">Hydrolase</keyword>
<dbReference type="Proteomes" id="UP000682308">
    <property type="component" value="Unassembled WGS sequence"/>
</dbReference>
<dbReference type="EMBL" id="JAGTPG010000002">
    <property type="protein sequence ID" value="MBR8640319.1"/>
    <property type="molecule type" value="Genomic_DNA"/>
</dbReference>
<dbReference type="Gene3D" id="3.90.45.10">
    <property type="entry name" value="Peptide deformylase"/>
    <property type="match status" value="1"/>
</dbReference>
<dbReference type="PANTHER" id="PTHR10458:SF2">
    <property type="entry name" value="PEPTIDE DEFORMYLASE, MITOCHONDRIAL"/>
    <property type="match status" value="1"/>
</dbReference>
<dbReference type="SUPFAM" id="SSF56420">
    <property type="entry name" value="Peptide deformylase"/>
    <property type="match status" value="1"/>
</dbReference>
<dbReference type="InterPro" id="IPR023635">
    <property type="entry name" value="Peptide_deformylase"/>
</dbReference>
<organism evidence="7 8">
    <name type="scientific">Streptomyces tuirus</name>
    <dbReference type="NCBI Taxonomy" id="68278"/>
    <lineage>
        <taxon>Bacteria</taxon>
        <taxon>Bacillati</taxon>
        <taxon>Actinomycetota</taxon>
        <taxon>Actinomycetes</taxon>
        <taxon>Kitasatosporales</taxon>
        <taxon>Streptomycetaceae</taxon>
        <taxon>Streptomyces</taxon>
    </lineage>
</organism>
<comment type="similarity">
    <text evidence="1 6">Belongs to the polypeptide deformylase family.</text>
</comment>
<name>A0A941J5T5_9ACTN</name>
<dbReference type="PANTHER" id="PTHR10458">
    <property type="entry name" value="PEPTIDE DEFORMYLASE"/>
    <property type="match status" value="1"/>
</dbReference>
<dbReference type="AlphaFoldDB" id="A0A941J5T5"/>
<protein>
    <recommendedName>
        <fullName evidence="6">Peptide deformylase</fullName>
        <shortName evidence="6">PDF</shortName>
        <ecNumber evidence="6">3.5.1.88</ecNumber>
    </recommendedName>
    <alternativeName>
        <fullName evidence="6">Polypeptide deformylase</fullName>
    </alternativeName>
</protein>
<evidence type="ECO:0000256" key="6">
    <source>
        <dbReference type="HAMAP-Rule" id="MF_00163"/>
    </source>
</evidence>
<keyword evidence="2 6" id="KW-0479">Metal-binding</keyword>
<evidence type="ECO:0000256" key="1">
    <source>
        <dbReference type="ARBA" id="ARBA00010759"/>
    </source>
</evidence>